<gene>
    <name evidence="1" type="ORF">PR048_002418</name>
</gene>
<reference evidence="1 2" key="1">
    <citation type="submission" date="2023-02" db="EMBL/GenBank/DDBJ databases">
        <title>LHISI_Scaffold_Assembly.</title>
        <authorList>
            <person name="Stuart O.P."/>
            <person name="Cleave R."/>
            <person name="Magrath M.J.L."/>
            <person name="Mikheyev A.S."/>
        </authorList>
    </citation>
    <scope>NUCLEOTIDE SEQUENCE [LARGE SCALE GENOMIC DNA]</scope>
    <source>
        <strain evidence="1">Daus_M_001</strain>
        <tissue evidence="1">Leg muscle</tissue>
    </source>
</reference>
<comment type="caution">
    <text evidence="1">The sequence shown here is derived from an EMBL/GenBank/DDBJ whole genome shotgun (WGS) entry which is preliminary data.</text>
</comment>
<accession>A0ABQ9IK95</accession>
<name>A0ABQ9IK95_9NEOP</name>
<organism evidence="1 2">
    <name type="scientific">Dryococelus australis</name>
    <dbReference type="NCBI Taxonomy" id="614101"/>
    <lineage>
        <taxon>Eukaryota</taxon>
        <taxon>Metazoa</taxon>
        <taxon>Ecdysozoa</taxon>
        <taxon>Arthropoda</taxon>
        <taxon>Hexapoda</taxon>
        <taxon>Insecta</taxon>
        <taxon>Pterygota</taxon>
        <taxon>Neoptera</taxon>
        <taxon>Polyneoptera</taxon>
        <taxon>Phasmatodea</taxon>
        <taxon>Verophasmatodea</taxon>
        <taxon>Anareolatae</taxon>
        <taxon>Phasmatidae</taxon>
        <taxon>Eurycanthinae</taxon>
        <taxon>Dryococelus</taxon>
    </lineage>
</organism>
<dbReference type="Proteomes" id="UP001159363">
    <property type="component" value="Chromosome 1"/>
</dbReference>
<protein>
    <submittedName>
        <fullName evidence="1">Uncharacterized protein</fullName>
    </submittedName>
</protein>
<evidence type="ECO:0000313" key="2">
    <source>
        <dbReference type="Proteomes" id="UP001159363"/>
    </source>
</evidence>
<evidence type="ECO:0000313" key="1">
    <source>
        <dbReference type="EMBL" id="KAJ8897072.1"/>
    </source>
</evidence>
<proteinExistence type="predicted"/>
<keyword evidence="2" id="KW-1185">Reference proteome</keyword>
<sequence length="135" mass="15988">MVDLPDGYYHCWNIIFRLNMLQTKLKLSLMIYLGAGQIYRQYKSGNFKCMLLRNVLGRKQPKRMLQNVVQELESNNCREIIKARFLVKNENVFQNVSENRKKWVSCIPESLRKKMSLAMHIAWGHYGVSKTVKYI</sequence>
<dbReference type="EMBL" id="JARBHB010000001">
    <property type="protein sequence ID" value="KAJ8897072.1"/>
    <property type="molecule type" value="Genomic_DNA"/>
</dbReference>